<proteinExistence type="predicted"/>
<dbReference type="EMBL" id="LRGB01001361">
    <property type="protein sequence ID" value="KZS12366.1"/>
    <property type="molecule type" value="Genomic_DNA"/>
</dbReference>
<dbReference type="Proteomes" id="UP000076858">
    <property type="component" value="Unassembled WGS sequence"/>
</dbReference>
<evidence type="ECO:0000313" key="1">
    <source>
        <dbReference type="EMBL" id="KZS12366.1"/>
    </source>
</evidence>
<evidence type="ECO:0000313" key="2">
    <source>
        <dbReference type="Proteomes" id="UP000076858"/>
    </source>
</evidence>
<dbReference type="AlphaFoldDB" id="A0A0P5CUN2"/>
<sequence>MWMNAGVFCCVCLLSTEGGNTVSADDTAHKILAGYTCREHLINSIEHRKGLLNVGMLPQLDCTK</sequence>
<comment type="caution">
    <text evidence="1">The sequence shown here is derived from an EMBL/GenBank/DDBJ whole genome shotgun (WGS) entry which is preliminary data.</text>
</comment>
<name>A0A0P5CUN2_9CRUS</name>
<accession>A0A0P5CUN2</accession>
<reference evidence="1 2" key="1">
    <citation type="submission" date="2016-03" db="EMBL/GenBank/DDBJ databases">
        <title>EvidentialGene: Evidence-directed Construction of Genes on Genomes.</title>
        <authorList>
            <person name="Gilbert D.G."/>
            <person name="Choi J.-H."/>
            <person name="Mockaitis K."/>
            <person name="Colbourne J."/>
            <person name="Pfrender M."/>
        </authorList>
    </citation>
    <scope>NUCLEOTIDE SEQUENCE [LARGE SCALE GENOMIC DNA]</scope>
    <source>
        <strain evidence="1 2">Xinb3</strain>
        <tissue evidence="1">Complete organism</tissue>
    </source>
</reference>
<keyword evidence="2" id="KW-1185">Reference proteome</keyword>
<organism evidence="1 2">
    <name type="scientific">Daphnia magna</name>
    <dbReference type="NCBI Taxonomy" id="35525"/>
    <lineage>
        <taxon>Eukaryota</taxon>
        <taxon>Metazoa</taxon>
        <taxon>Ecdysozoa</taxon>
        <taxon>Arthropoda</taxon>
        <taxon>Crustacea</taxon>
        <taxon>Branchiopoda</taxon>
        <taxon>Diplostraca</taxon>
        <taxon>Cladocera</taxon>
        <taxon>Anomopoda</taxon>
        <taxon>Daphniidae</taxon>
        <taxon>Daphnia</taxon>
    </lineage>
</organism>
<gene>
    <name evidence="1" type="ORF">APZ42_022492</name>
</gene>
<protein>
    <submittedName>
        <fullName evidence="1">Uncharacterized protein</fullName>
    </submittedName>
</protein>